<name>A0A165EHZ7_EXIGL</name>
<accession>A0A165EHZ7</accession>
<dbReference type="Pfam" id="PF15458">
    <property type="entry name" value="NTR2"/>
    <property type="match status" value="1"/>
</dbReference>
<feature type="compositionally biased region" description="Basic residues" evidence="4">
    <location>
        <begin position="452"/>
        <end position="463"/>
    </location>
</feature>
<organism evidence="5 6">
    <name type="scientific">Exidia glandulosa HHB12029</name>
    <dbReference type="NCBI Taxonomy" id="1314781"/>
    <lineage>
        <taxon>Eukaryota</taxon>
        <taxon>Fungi</taxon>
        <taxon>Dikarya</taxon>
        <taxon>Basidiomycota</taxon>
        <taxon>Agaricomycotina</taxon>
        <taxon>Agaricomycetes</taxon>
        <taxon>Auriculariales</taxon>
        <taxon>Exidiaceae</taxon>
        <taxon>Exidia</taxon>
    </lineage>
</organism>
<feature type="compositionally biased region" description="Basic residues" evidence="4">
    <location>
        <begin position="174"/>
        <end position="184"/>
    </location>
</feature>
<dbReference type="GO" id="GO:0071008">
    <property type="term" value="C:U2-type post-mRNA release spliceosomal complex"/>
    <property type="evidence" value="ECO:0007669"/>
    <property type="project" value="InterPro"/>
</dbReference>
<reference evidence="5 6" key="1">
    <citation type="journal article" date="2016" name="Mol. Biol. Evol.">
        <title>Comparative Genomics of Early-Diverging Mushroom-Forming Fungi Provides Insights into the Origins of Lignocellulose Decay Capabilities.</title>
        <authorList>
            <person name="Nagy L.G."/>
            <person name="Riley R."/>
            <person name="Tritt A."/>
            <person name="Adam C."/>
            <person name="Daum C."/>
            <person name="Floudas D."/>
            <person name="Sun H."/>
            <person name="Yadav J.S."/>
            <person name="Pangilinan J."/>
            <person name="Larsson K.H."/>
            <person name="Matsuura K."/>
            <person name="Barry K."/>
            <person name="Labutti K."/>
            <person name="Kuo R."/>
            <person name="Ohm R.A."/>
            <person name="Bhattacharya S.S."/>
            <person name="Shirouzu T."/>
            <person name="Yoshinaga Y."/>
            <person name="Martin F.M."/>
            <person name="Grigoriev I.V."/>
            <person name="Hibbett D.S."/>
        </authorList>
    </citation>
    <scope>NUCLEOTIDE SEQUENCE [LARGE SCALE GENOMIC DNA]</scope>
    <source>
        <strain evidence="5 6">HHB12029</strain>
    </source>
</reference>
<evidence type="ECO:0000313" key="5">
    <source>
        <dbReference type="EMBL" id="KZV86977.1"/>
    </source>
</evidence>
<protein>
    <recommendedName>
        <fullName evidence="7">GCFC-domain-containing protein</fullName>
    </recommendedName>
</protein>
<evidence type="ECO:0000256" key="3">
    <source>
        <dbReference type="SAM" id="Coils"/>
    </source>
</evidence>
<evidence type="ECO:0000313" key="6">
    <source>
        <dbReference type="Proteomes" id="UP000077266"/>
    </source>
</evidence>
<feature type="region of interest" description="Disordered" evidence="4">
    <location>
        <begin position="450"/>
        <end position="474"/>
    </location>
</feature>
<dbReference type="GO" id="GO:0000390">
    <property type="term" value="P:spliceosomal complex disassembly"/>
    <property type="evidence" value="ECO:0007669"/>
    <property type="project" value="InterPro"/>
</dbReference>
<sequence>MSSTDSPVFKKRSKGRPGSGVRDSALSAGADVETTSDASPDTLATKVKKAARVKPKARLSFGADDDEEGAGETFQVKKSALSRKIKAASPLVSLVPQDVTATRQDAPLYSKEYLSELKAQTLSTPPPRHATEDVDMFIDDSTFADASMQLADMDELPDPGETIIPSESSIVAAKQKRDRLRKTGGTKEDDFISLEVTKRSSLKDDGPHPESRLVREDDEVGEGDDELPEYTGAQERIALGKKARKVEERKRRAGMIEMIEDAYDVDDEESREWEMAQVRRAADADRDMSFASQAKARDVYVPAPIPTAIPIPTLGPAIAAFDRAVLTLTNSHAANSTTLAKLEDERTALQSQETELRKMVAEAESKRSWFSEFRDWIETVASFLDEKFPLLEKVEADYVSLIKERAEMLSKRRRGDDEDDIALFLGASVLPPPSGESAAETTPIVRGERRLARQTRRSTRRQRGVQPADEDGYSTDATLAEDAQADFDAAVADLESSRTSVLADVQAPEFRDPRKGLAVRFGEWRSKFADNYNAAFGGLGMVNSWEFWARLEVVGWNPAEDSRGLDTFPWYEALYSYSRPRQPGDEEEDEPELAQDGDLASAMVSTAIVGRMCKLIEAGALNPYSTAHVRRIVDVVESVEAALESDNLKFNMLLKAVLSTFREAVTSTSLLVQQCVNGNASARGPVFDPQAPPARRRSLARRLKLLRNLVRWRKYTGEKFGVGELATQLLRECMLPIAESGWEVGGEEIMRKVRANSL</sequence>
<feature type="compositionally biased region" description="Basic and acidic residues" evidence="4">
    <location>
        <begin position="185"/>
        <end position="215"/>
    </location>
</feature>
<dbReference type="PANTHER" id="PTHR12214">
    <property type="entry name" value="GC-RICH SEQUENCE DNA-BINDING FACTOR"/>
    <property type="match status" value="1"/>
</dbReference>
<evidence type="ECO:0000256" key="2">
    <source>
        <dbReference type="ARBA" id="ARBA00023242"/>
    </source>
</evidence>
<dbReference type="OrthoDB" id="429427at2759"/>
<comment type="subcellular location">
    <subcellularLocation>
        <location evidence="1">Nucleus</location>
    </subcellularLocation>
</comment>
<dbReference type="Proteomes" id="UP000077266">
    <property type="component" value="Unassembled WGS sequence"/>
</dbReference>
<feature type="region of interest" description="Disordered" evidence="4">
    <location>
        <begin position="1"/>
        <end position="49"/>
    </location>
</feature>
<dbReference type="PANTHER" id="PTHR12214:SF0">
    <property type="entry name" value="LD29489P"/>
    <property type="match status" value="1"/>
</dbReference>
<dbReference type="STRING" id="1314781.A0A165EHZ7"/>
<feature type="coiled-coil region" evidence="3">
    <location>
        <begin position="339"/>
        <end position="366"/>
    </location>
</feature>
<dbReference type="EMBL" id="KV426139">
    <property type="protein sequence ID" value="KZV86977.1"/>
    <property type="molecule type" value="Genomic_DNA"/>
</dbReference>
<evidence type="ECO:0000256" key="1">
    <source>
        <dbReference type="ARBA" id="ARBA00004123"/>
    </source>
</evidence>
<keyword evidence="6" id="KW-1185">Reference proteome</keyword>
<dbReference type="InterPro" id="IPR028211">
    <property type="entry name" value="Ntr2"/>
</dbReference>
<keyword evidence="3" id="KW-0175">Coiled coil</keyword>
<feature type="compositionally biased region" description="Acidic residues" evidence="4">
    <location>
        <begin position="216"/>
        <end position="228"/>
    </location>
</feature>
<dbReference type="GO" id="GO:0003677">
    <property type="term" value="F:DNA binding"/>
    <property type="evidence" value="ECO:0007669"/>
    <property type="project" value="InterPro"/>
</dbReference>
<gene>
    <name evidence="5" type="ORF">EXIGLDRAFT_621222</name>
</gene>
<evidence type="ECO:0000256" key="4">
    <source>
        <dbReference type="SAM" id="MobiDB-lite"/>
    </source>
</evidence>
<keyword evidence="2" id="KW-0539">Nucleus</keyword>
<dbReference type="InParanoid" id="A0A165EHZ7"/>
<evidence type="ECO:0008006" key="7">
    <source>
        <dbReference type="Google" id="ProtNLM"/>
    </source>
</evidence>
<proteinExistence type="predicted"/>
<dbReference type="InterPro" id="IPR012890">
    <property type="entry name" value="GCFC2-like"/>
</dbReference>
<feature type="region of interest" description="Disordered" evidence="4">
    <location>
        <begin position="153"/>
        <end position="230"/>
    </location>
</feature>
<dbReference type="AlphaFoldDB" id="A0A165EHZ7"/>